<evidence type="ECO:0000259" key="5">
    <source>
        <dbReference type="Pfam" id="PF18741"/>
    </source>
</evidence>
<dbReference type="Pfam" id="PF18741">
    <property type="entry name" value="MTES_1575"/>
    <property type="match status" value="1"/>
</dbReference>
<name>A0A7M2WPI3_9BACT</name>
<dbReference type="InterPro" id="IPR047187">
    <property type="entry name" value="SF1_C_Upf1"/>
</dbReference>
<feature type="domain" description="DNA2/NAM7 helicase-like C-terminal" evidence="4">
    <location>
        <begin position="1487"/>
        <end position="1677"/>
    </location>
</feature>
<dbReference type="GO" id="GO:0004386">
    <property type="term" value="F:helicase activity"/>
    <property type="evidence" value="ECO:0007669"/>
    <property type="project" value="InterPro"/>
</dbReference>
<organism evidence="6 7">
    <name type="scientific">Humisphaera borealis</name>
    <dbReference type="NCBI Taxonomy" id="2807512"/>
    <lineage>
        <taxon>Bacteria</taxon>
        <taxon>Pseudomonadati</taxon>
        <taxon>Planctomycetota</taxon>
        <taxon>Phycisphaerae</taxon>
        <taxon>Tepidisphaerales</taxon>
        <taxon>Tepidisphaeraceae</taxon>
        <taxon>Humisphaera</taxon>
    </lineage>
</organism>
<feature type="compositionally biased region" description="Low complexity" evidence="2">
    <location>
        <begin position="1"/>
        <end position="18"/>
    </location>
</feature>
<feature type="domain" description="DNA2/NAM7 helicase helicase" evidence="3">
    <location>
        <begin position="1407"/>
        <end position="1446"/>
    </location>
</feature>
<dbReference type="InterPro" id="IPR049468">
    <property type="entry name" value="Restrct_endonuc-II-like_dom"/>
</dbReference>
<dbReference type="Pfam" id="PF13087">
    <property type="entry name" value="AAA_12"/>
    <property type="match status" value="1"/>
</dbReference>
<dbReference type="InterPro" id="IPR041679">
    <property type="entry name" value="DNA2/NAM7-like_C"/>
</dbReference>
<dbReference type="InterPro" id="IPR025103">
    <property type="entry name" value="DUF4011"/>
</dbReference>
<gene>
    <name evidence="6" type="ORF">IPV69_13585</name>
</gene>
<dbReference type="InterPro" id="IPR027417">
    <property type="entry name" value="P-loop_NTPase"/>
</dbReference>
<feature type="region of interest" description="Disordered" evidence="2">
    <location>
        <begin position="106"/>
        <end position="128"/>
    </location>
</feature>
<evidence type="ECO:0000259" key="4">
    <source>
        <dbReference type="Pfam" id="PF13087"/>
    </source>
</evidence>
<evidence type="ECO:0000256" key="1">
    <source>
        <dbReference type="SAM" id="Coils"/>
    </source>
</evidence>
<dbReference type="Proteomes" id="UP000593765">
    <property type="component" value="Chromosome"/>
</dbReference>
<dbReference type="EMBL" id="CP063458">
    <property type="protein sequence ID" value="QOV87323.1"/>
    <property type="molecule type" value="Genomic_DNA"/>
</dbReference>
<dbReference type="KEGG" id="hbs:IPV69_13585"/>
<dbReference type="Pfam" id="PF13086">
    <property type="entry name" value="AAA_11"/>
    <property type="match status" value="2"/>
</dbReference>
<dbReference type="InterPro" id="IPR041677">
    <property type="entry name" value="DNA2/NAM7_AAA_11"/>
</dbReference>
<dbReference type="Gene3D" id="3.40.50.300">
    <property type="entry name" value="P-loop containing nucleotide triphosphate hydrolases"/>
    <property type="match status" value="3"/>
</dbReference>
<feature type="coiled-coil region" evidence="1">
    <location>
        <begin position="597"/>
        <end position="647"/>
    </location>
</feature>
<evidence type="ECO:0000313" key="6">
    <source>
        <dbReference type="EMBL" id="QOV87323.1"/>
    </source>
</evidence>
<dbReference type="SUPFAM" id="SSF52540">
    <property type="entry name" value="P-loop containing nucleoside triphosphate hydrolases"/>
    <property type="match status" value="1"/>
</dbReference>
<sequence>MTEPTSSPSSAAPVTSPTAAPPSAPAALPVGTAPPPPVNAAAGRKVLERMLDRLFAALVNGPSVNCRPHRSRQRIDWHSLSAMNDIAPAEALRDLLGDGRKAVLRARAPKSAANHPTAPRPQGEHVEPLVDQPVDEALRDENPNVDAGMATPVGKADSHENAEDVAVAAPSEDVVQKPKRFGRGATDARDPLDEQNTLLQKLHIIADDARTYEQDTGVHVLNVGFPLLSLPPSFAATATGRQSSRRILAPIAFIPVSLTLRRGATRSVEVACRGDGVDLVQPNTALLAWLQRQTGRSLDGVADLYADEKGEDPWRELTDLVTRVCEMVDLEIPEAFAPKAVAPAAADKPPVAEGLLGTPPKDTAAAPGDESEDLFDKLPEEETTEDAPEDAAVTTAAVTDTGKAPAPEPVSPPQPATPVVELQAAPRTDDLESSPQIVMSAVLGLFPMANQGLLRDMQEMVDNPGELRGPIAGFIRVGDLLDVGAPALLEKADAAVQAAKPAASNGKREFADERLVAAADPCQARAVRQARQSTALVIHGPPGTGKSQTIANIIGDHLSRGQRVLFVCEKRTALDVVADRLEHMGLGALTGVVHDPQRDQRELYKKIRDQLDNLAEAKERARSHKKLEELDQELQSLHAELTNYRMALARQDAETGYSFHELMGQWLSASPAALLTGGGEDNAHLGWRVTVEGKAAAELAKTRLQELSPLEHPLREMFTRGLKVAYAKNPWSVAVGTTLQNFLGRSVEQNKSALEAVVATAATADETSVEKQPLLPPFTQGLDVTAQATARLALLERLDTMLNQTPPEVLDRWAKKDLASIKTARSKITEALPYLSAFKQQIPEPELRARWVAVHGRDLPAVKDLTQQRTLVQKYAEAFGMSMQWVEQIRQKAPQAPWPTVARWMSTETSAAEAVLKKLEVAGPLAERASKTPLDAELLAQYRRQPFDIAQVLRWQSALETYLPIAKSFLGFLHGSKKKAASPVVEFFGLGLSFESASRVRDFLGGLRARLETWDATAKAIGPKAFGGATTLPDDAELFGVYASNRTVLRAASDLHRPALLEGSVAADATELVNQMVWAEYSMAAPVFELLELAPLPQNATRITALINALVVRVYLQNLNESVLNAPTPDDLMDDHDLEVSIRGHAALFDVALSTTAEPLTKDVWPVIAEALVDRTKLLPLIQAITQSPKRAADITAVEQAMVDAELFAVAWLRGIDLSLCKGEPVLPAVVALRDQLPTLEDVIRAKDALAAVPPMVRPAAEALLLQSAEPAEAWDVLRRDIIAGEIRRRIGADPQLQSVDGHRLSSAFERYRELQSKKRQLVCDVIYNRWLSEQQHRMLSANGERLNTAGAELKRRLLLRGERAMRLRQVVARGRQIAGGDPLFDICPVWMVSPETAAQVFPLEPIFDVVVFDEASQCRLEEALPVLVRGRRVVVAGDPKQLPPTRFFESAFAASDDDEDPTSDQEWFEQQQGEVEDLLTAALGLEAQQSYLDVHYRSRNAALIEFSNTHFYGSRLQPIPGHPGNRPEIAPIRLIRANGVYEKRKNEIEADAVVAVVRDLLAEKKPPSIGIACFNMSQRDLIVEKLDDLAAEDSKFAKKLSDARDRVGEGTFEGLFVKNLENVQGDERDHMIISTTYGPDAGGRFYRRFGPLAMPGGGRRLNVLVTRARQQVHLVTSIPEQAYRSLPEPAEGQTPGGGWLLFSYLKFADELTREIEGAPAESGPKQPLDADASEWFDIELPSDVEQSSLPPMPPVRIRPTRTPSSFAESLAHKLAAAHGATTEVYWGNDGFCVDLALRSGGDDAVPIGVLCDAARFAPADDLMEWDVFRTGILEAQGWKLHRIWTPHFFRDPAGRTSAILRDAGRAI</sequence>
<dbReference type="PANTHER" id="PTHR10887">
    <property type="entry name" value="DNA2/NAM7 HELICASE FAMILY"/>
    <property type="match status" value="1"/>
</dbReference>
<reference evidence="6 7" key="1">
    <citation type="submission" date="2020-10" db="EMBL/GenBank/DDBJ databases">
        <title>Wide distribution of Phycisphaera-like planctomycetes from WD2101 soil group in peatlands and genome analysis of the first cultivated representative.</title>
        <authorList>
            <person name="Dedysh S.N."/>
            <person name="Beletsky A.V."/>
            <person name="Ivanova A."/>
            <person name="Kulichevskaya I.S."/>
            <person name="Suzina N.E."/>
            <person name="Philippov D.A."/>
            <person name="Rakitin A.L."/>
            <person name="Mardanov A.V."/>
            <person name="Ravin N.V."/>
        </authorList>
    </citation>
    <scope>NUCLEOTIDE SEQUENCE [LARGE SCALE GENOMIC DNA]</scope>
    <source>
        <strain evidence="6 7">M1803</strain>
    </source>
</reference>
<keyword evidence="1" id="KW-0175">Coiled coil</keyword>
<proteinExistence type="predicted"/>
<protein>
    <submittedName>
        <fullName evidence="6">DUF4011 domain-containing protein</fullName>
    </submittedName>
</protein>
<dbReference type="CDD" id="cd18808">
    <property type="entry name" value="SF1_C_Upf1"/>
    <property type="match status" value="1"/>
</dbReference>
<evidence type="ECO:0000259" key="3">
    <source>
        <dbReference type="Pfam" id="PF13086"/>
    </source>
</evidence>
<dbReference type="PANTHER" id="PTHR10887:SF530">
    <property type="entry name" value="SUPERFAMILY I DNA HELICASES"/>
    <property type="match status" value="1"/>
</dbReference>
<dbReference type="InterPro" id="IPR045055">
    <property type="entry name" value="DNA2/NAM7-like"/>
</dbReference>
<evidence type="ECO:0000256" key="2">
    <source>
        <dbReference type="SAM" id="MobiDB-lite"/>
    </source>
</evidence>
<feature type="domain" description="DNA2/NAM7 helicase helicase" evidence="3">
    <location>
        <begin position="521"/>
        <end position="637"/>
    </location>
</feature>
<feature type="region of interest" description="Disordered" evidence="2">
    <location>
        <begin position="351"/>
        <end position="372"/>
    </location>
</feature>
<feature type="region of interest" description="Disordered" evidence="2">
    <location>
        <begin position="1"/>
        <end position="38"/>
    </location>
</feature>
<accession>A0A7M2WPI3</accession>
<evidence type="ECO:0000313" key="7">
    <source>
        <dbReference type="Proteomes" id="UP000593765"/>
    </source>
</evidence>
<keyword evidence="7" id="KW-1185">Reference proteome</keyword>
<dbReference type="RefSeq" id="WP_206290222.1">
    <property type="nucleotide sequence ID" value="NZ_CP063458.1"/>
</dbReference>
<dbReference type="CDD" id="cd01120">
    <property type="entry name" value="RecA-like_superfamily"/>
    <property type="match status" value="1"/>
</dbReference>
<dbReference type="Pfam" id="PF13195">
    <property type="entry name" value="DUF4011"/>
    <property type="match status" value="1"/>
</dbReference>
<feature type="domain" description="Restriction endonuclease type II-like" evidence="5">
    <location>
        <begin position="1767"/>
        <end position="1860"/>
    </location>
</feature>